<comment type="subcellular location">
    <subcellularLocation>
        <location evidence="1">Cytoplasm</location>
    </subcellularLocation>
</comment>
<keyword evidence="11" id="KW-0030">Aminoacyl-tRNA synthetase</keyword>
<evidence type="ECO:0000256" key="4">
    <source>
        <dbReference type="ARBA" id="ARBA00022490"/>
    </source>
</evidence>
<dbReference type="GO" id="GO:0006432">
    <property type="term" value="P:phenylalanyl-tRNA aminoacylation"/>
    <property type="evidence" value="ECO:0007669"/>
    <property type="project" value="TreeGrafter"/>
</dbReference>
<dbReference type="EMBL" id="JADDUC020000037">
    <property type="protein sequence ID" value="KAI1229648.1"/>
    <property type="molecule type" value="Genomic_DNA"/>
</dbReference>
<dbReference type="AlphaFoldDB" id="A0A835ND63"/>
<accession>A0A835ND63</accession>
<dbReference type="Gene3D" id="1.10.10.2320">
    <property type="match status" value="1"/>
</dbReference>
<evidence type="ECO:0000256" key="6">
    <source>
        <dbReference type="ARBA" id="ARBA00022723"/>
    </source>
</evidence>
<dbReference type="Gene3D" id="3.30.930.10">
    <property type="entry name" value="Bira Bifunctional Protein, Domain 2"/>
    <property type="match status" value="2"/>
</dbReference>
<dbReference type="EMBL" id="JADDUC010000521">
    <property type="protein sequence ID" value="KAG0113187.1"/>
    <property type="molecule type" value="Genomic_DNA"/>
</dbReference>
<feature type="domain" description="Aminoacyl-transfer RNA synthetases class-II family profile" evidence="12">
    <location>
        <begin position="119"/>
        <end position="317"/>
    </location>
</feature>
<dbReference type="GO" id="GO:0005829">
    <property type="term" value="C:cytosol"/>
    <property type="evidence" value="ECO:0007669"/>
    <property type="project" value="TreeGrafter"/>
</dbReference>
<evidence type="ECO:0000313" key="14">
    <source>
        <dbReference type="EMBL" id="KAI1229648.1"/>
    </source>
</evidence>
<dbReference type="PANTHER" id="PTHR11538:SF40">
    <property type="entry name" value="PHENYLALANINE--TRNA LIGASE ALPHA SUBUNIT"/>
    <property type="match status" value="1"/>
</dbReference>
<dbReference type="OrthoDB" id="238316at2759"/>
<dbReference type="FunFam" id="3.30.930.10:FF:000250">
    <property type="entry name" value="Uncharacterized protein"/>
    <property type="match status" value="1"/>
</dbReference>
<reference evidence="14 15" key="2">
    <citation type="journal article" date="2021" name="J. Hered.">
        <title>Feather Gene Expression Elucidates the Developmental Basis of Plumage Iridescence in African Starlings.</title>
        <authorList>
            <person name="Rubenstein D.R."/>
            <person name="Corvelo A."/>
            <person name="MacManes M.D."/>
            <person name="Maia R."/>
            <person name="Narzisi G."/>
            <person name="Rousaki A."/>
            <person name="Vandenabeele P."/>
            <person name="Shawkey M.D."/>
            <person name="Solomon J."/>
        </authorList>
    </citation>
    <scope>NUCLEOTIDE SEQUENCE [LARGE SCALE GENOMIC DNA]</scope>
    <source>
        <strain evidence="14">SS15</strain>
    </source>
</reference>
<dbReference type="InterPro" id="IPR002319">
    <property type="entry name" value="Phenylalanyl-tRNA_Synthase"/>
</dbReference>
<evidence type="ECO:0000313" key="15">
    <source>
        <dbReference type="Proteomes" id="UP000618051"/>
    </source>
</evidence>
<dbReference type="Proteomes" id="UP000618051">
    <property type="component" value="Unassembled WGS sequence"/>
</dbReference>
<name>A0A835ND63_9PASS</name>
<keyword evidence="8" id="KW-0067">ATP-binding</keyword>
<reference evidence="14" key="3">
    <citation type="submission" date="2022-01" db="EMBL/GenBank/DDBJ databases">
        <authorList>
            <person name="Rubenstein D.R."/>
        </authorList>
    </citation>
    <scope>NUCLEOTIDE SEQUENCE</scope>
    <source>
        <strain evidence="14">SS15</strain>
        <tissue evidence="14">Liver</tissue>
    </source>
</reference>
<evidence type="ECO:0000256" key="9">
    <source>
        <dbReference type="ARBA" id="ARBA00022842"/>
    </source>
</evidence>
<reference evidence="13" key="1">
    <citation type="submission" date="2020-10" db="EMBL/GenBank/DDBJ databases">
        <title>Feather gene expression reveals the developmental basis of iridescence in African starlings.</title>
        <authorList>
            <person name="Rubenstein D.R."/>
        </authorList>
    </citation>
    <scope>NUCLEOTIDE SEQUENCE</scope>
    <source>
        <strain evidence="13">SS15</strain>
        <tissue evidence="13">Liver</tissue>
    </source>
</reference>
<dbReference type="InterPro" id="IPR006195">
    <property type="entry name" value="aa-tRNA-synth_II"/>
</dbReference>
<dbReference type="CDD" id="cd00496">
    <property type="entry name" value="PheRS_alpha_core"/>
    <property type="match status" value="1"/>
</dbReference>
<evidence type="ECO:0000256" key="11">
    <source>
        <dbReference type="ARBA" id="ARBA00023146"/>
    </source>
</evidence>
<dbReference type="GO" id="GO:0046872">
    <property type="term" value="F:metal ion binding"/>
    <property type="evidence" value="ECO:0007669"/>
    <property type="project" value="UniProtKB-KW"/>
</dbReference>
<dbReference type="GO" id="GO:0004826">
    <property type="term" value="F:phenylalanine-tRNA ligase activity"/>
    <property type="evidence" value="ECO:0007669"/>
    <property type="project" value="UniProtKB-EC"/>
</dbReference>
<protein>
    <recommendedName>
        <fullName evidence="3">phenylalanine--tRNA ligase</fullName>
        <ecNumber evidence="3">6.1.1.20</ecNumber>
    </recommendedName>
</protein>
<dbReference type="FunFam" id="1.10.10.2320:FF:000001">
    <property type="entry name" value="phenylalanine--tRNA ligase alpha subunit"/>
    <property type="match status" value="1"/>
</dbReference>
<evidence type="ECO:0000256" key="7">
    <source>
        <dbReference type="ARBA" id="ARBA00022741"/>
    </source>
</evidence>
<dbReference type="Pfam" id="PF01409">
    <property type="entry name" value="tRNA-synt_2d"/>
    <property type="match status" value="1"/>
</dbReference>
<dbReference type="EC" id="6.1.1.20" evidence="3"/>
<dbReference type="GO" id="GO:0000049">
    <property type="term" value="F:tRNA binding"/>
    <property type="evidence" value="ECO:0007669"/>
    <property type="project" value="InterPro"/>
</dbReference>
<sequence length="323" mass="36997">MANKWVRLDKGAPGGPRVLRAVPSVQDTVQEHLGQVRTGGAQALPERDRTELKRRKLLLEMTLKSYWIRQGSAFSTAVARPETELTPEMISTGSWRQLPFKPYNFSSLGLPPACGHLHPLLKVRSELRQIFLEMGYRYEWKVEEARKNLLRTHTTSASARALFQLARQEKFSPVKYFSIDRVFRNESLDATHLAEFHQVEGVVADRGLTLGHLMGILRQFFTKLGISQLRFKPAYNPYTEPSMEVFSYHEGLKKWVEVGNSGVFRPELLLPMGLPENVSVIAWGLSLERPTMIKYGIKNIRELMGHRVNLQMVYDSPMCRLDM</sequence>
<dbReference type="GO" id="GO:0005524">
    <property type="term" value="F:ATP binding"/>
    <property type="evidence" value="ECO:0007669"/>
    <property type="project" value="UniProtKB-KW"/>
</dbReference>
<evidence type="ECO:0000313" key="13">
    <source>
        <dbReference type="EMBL" id="KAG0113187.1"/>
    </source>
</evidence>
<keyword evidence="5" id="KW-0436">Ligase</keyword>
<keyword evidence="10" id="KW-0648">Protein biosynthesis</keyword>
<dbReference type="Pfam" id="PF18554">
    <property type="entry name" value="PheRS_DBD2"/>
    <property type="match status" value="1"/>
</dbReference>
<keyword evidence="6" id="KW-0479">Metal-binding</keyword>
<dbReference type="GO" id="GO:0009328">
    <property type="term" value="C:phenylalanine-tRNA ligase complex"/>
    <property type="evidence" value="ECO:0007669"/>
    <property type="project" value="TreeGrafter"/>
</dbReference>
<gene>
    <name evidence="14" type="ORF">IHE44_0010980</name>
    <name evidence="13" type="ORF">IHE44_011593</name>
</gene>
<keyword evidence="4" id="KW-0963">Cytoplasm</keyword>
<evidence type="ECO:0000256" key="2">
    <source>
        <dbReference type="ARBA" id="ARBA00006703"/>
    </source>
</evidence>
<evidence type="ECO:0000256" key="1">
    <source>
        <dbReference type="ARBA" id="ARBA00004496"/>
    </source>
</evidence>
<comment type="similarity">
    <text evidence="2">Belongs to the class-II aminoacyl-tRNA synthetase family. Phe-tRNA synthetase alpha subunit type 2 subfamily.</text>
</comment>
<evidence type="ECO:0000256" key="3">
    <source>
        <dbReference type="ARBA" id="ARBA00012814"/>
    </source>
</evidence>
<evidence type="ECO:0000259" key="12">
    <source>
        <dbReference type="PROSITE" id="PS50862"/>
    </source>
</evidence>
<proteinExistence type="inferred from homology"/>
<dbReference type="PANTHER" id="PTHR11538">
    <property type="entry name" value="PHENYLALANYL-TRNA SYNTHETASE"/>
    <property type="match status" value="1"/>
</dbReference>
<comment type="caution">
    <text evidence="13">The sequence shown here is derived from an EMBL/GenBank/DDBJ whole genome shotgun (WGS) entry which is preliminary data.</text>
</comment>
<dbReference type="InterPro" id="IPR045864">
    <property type="entry name" value="aa-tRNA-synth_II/BPL/LPL"/>
</dbReference>
<evidence type="ECO:0000256" key="10">
    <source>
        <dbReference type="ARBA" id="ARBA00022917"/>
    </source>
</evidence>
<evidence type="ECO:0000256" key="5">
    <source>
        <dbReference type="ARBA" id="ARBA00022598"/>
    </source>
</evidence>
<keyword evidence="15" id="KW-1185">Reference proteome</keyword>
<dbReference type="InterPro" id="IPR040586">
    <property type="entry name" value="PheRS_DBD2"/>
</dbReference>
<keyword evidence="7" id="KW-0547">Nucleotide-binding</keyword>
<keyword evidence="9" id="KW-0460">Magnesium</keyword>
<dbReference type="SUPFAM" id="SSF55681">
    <property type="entry name" value="Class II aaRS and biotin synthetases"/>
    <property type="match status" value="1"/>
</dbReference>
<evidence type="ECO:0000256" key="8">
    <source>
        <dbReference type="ARBA" id="ARBA00022840"/>
    </source>
</evidence>
<dbReference type="PROSITE" id="PS50862">
    <property type="entry name" value="AA_TRNA_LIGASE_II"/>
    <property type="match status" value="1"/>
</dbReference>
<organism evidence="13">
    <name type="scientific">Lamprotornis superbus</name>
    <dbReference type="NCBI Taxonomy" id="245042"/>
    <lineage>
        <taxon>Eukaryota</taxon>
        <taxon>Metazoa</taxon>
        <taxon>Chordata</taxon>
        <taxon>Craniata</taxon>
        <taxon>Vertebrata</taxon>
        <taxon>Euteleostomi</taxon>
        <taxon>Archelosauria</taxon>
        <taxon>Archosauria</taxon>
        <taxon>Dinosauria</taxon>
        <taxon>Saurischia</taxon>
        <taxon>Theropoda</taxon>
        <taxon>Coelurosauria</taxon>
        <taxon>Aves</taxon>
        <taxon>Neognathae</taxon>
        <taxon>Neoaves</taxon>
        <taxon>Telluraves</taxon>
        <taxon>Australaves</taxon>
        <taxon>Passeriformes</taxon>
        <taxon>Sturnidae</taxon>
        <taxon>Lamprotornis</taxon>
    </lineage>
</organism>